<accession>A0A0B7BYI9</accession>
<sequence>LGDHALGDTGVMPESVLARIDLCVNDLRKYLDKQKLSDYQHFKGSATNLLAQIQATKEQWNKGTKEHQEKMFFLQSLVKPLAGRDRITSDELYKILLDLEKTEAPYREITIRNSNGISKCSIA</sequence>
<dbReference type="AlphaFoldDB" id="A0A0B7BYI9"/>
<feature type="non-terminal residue" evidence="1">
    <location>
        <position position="1"/>
    </location>
</feature>
<protein>
    <submittedName>
        <fullName evidence="1">Uncharacterized protein</fullName>
    </submittedName>
</protein>
<reference evidence="1" key="1">
    <citation type="submission" date="2014-12" db="EMBL/GenBank/DDBJ databases">
        <title>Insight into the proteome of Arion vulgaris.</title>
        <authorList>
            <person name="Aradska J."/>
            <person name="Bulat T."/>
            <person name="Smidak R."/>
            <person name="Sarate P."/>
            <person name="Gangsoo J."/>
            <person name="Sialana F."/>
            <person name="Bilban M."/>
            <person name="Lubec G."/>
        </authorList>
    </citation>
    <scope>NUCLEOTIDE SEQUENCE</scope>
    <source>
        <tissue evidence="1">Skin</tissue>
    </source>
</reference>
<proteinExistence type="predicted"/>
<evidence type="ECO:0000313" key="1">
    <source>
        <dbReference type="EMBL" id="CEK97255.1"/>
    </source>
</evidence>
<gene>
    <name evidence="1" type="primary">ORF215219</name>
</gene>
<dbReference type="EMBL" id="HACG01050390">
    <property type="protein sequence ID" value="CEK97255.1"/>
    <property type="molecule type" value="Transcribed_RNA"/>
</dbReference>
<name>A0A0B7BYI9_9EUPU</name>
<organism evidence="1">
    <name type="scientific">Arion vulgaris</name>
    <dbReference type="NCBI Taxonomy" id="1028688"/>
    <lineage>
        <taxon>Eukaryota</taxon>
        <taxon>Metazoa</taxon>
        <taxon>Spiralia</taxon>
        <taxon>Lophotrochozoa</taxon>
        <taxon>Mollusca</taxon>
        <taxon>Gastropoda</taxon>
        <taxon>Heterobranchia</taxon>
        <taxon>Euthyneura</taxon>
        <taxon>Panpulmonata</taxon>
        <taxon>Eupulmonata</taxon>
        <taxon>Stylommatophora</taxon>
        <taxon>Helicina</taxon>
        <taxon>Arionoidea</taxon>
        <taxon>Arionidae</taxon>
        <taxon>Arion</taxon>
    </lineage>
</organism>